<reference evidence="1" key="1">
    <citation type="submission" date="2023-06" db="EMBL/GenBank/DDBJ databases">
        <authorList>
            <person name="Jiang Y."/>
            <person name="Liu Q."/>
        </authorList>
    </citation>
    <scope>NUCLEOTIDE SEQUENCE</scope>
    <source>
        <strain evidence="1">CGMCC 1.12089</strain>
    </source>
</reference>
<dbReference type="InterPro" id="IPR023389">
    <property type="entry name" value="DOPA-like_sf"/>
</dbReference>
<dbReference type="Gene3D" id="3.30.70.1240">
    <property type="entry name" value="DOPA-like domains"/>
    <property type="match status" value="1"/>
</dbReference>
<dbReference type="InterPro" id="IPR014980">
    <property type="entry name" value="DOPA_dioxygen"/>
</dbReference>
<gene>
    <name evidence="1" type="ORF">QTH91_22630</name>
</gene>
<name>A0ABT7NHC5_9BURK</name>
<dbReference type="PANTHER" id="PTHR36423">
    <property type="entry name" value="AFR070WP"/>
    <property type="match status" value="1"/>
</dbReference>
<evidence type="ECO:0000313" key="2">
    <source>
        <dbReference type="Proteomes" id="UP001174908"/>
    </source>
</evidence>
<dbReference type="EMBL" id="JASZYV010000007">
    <property type="protein sequence ID" value="MDM0047305.1"/>
    <property type="molecule type" value="Genomic_DNA"/>
</dbReference>
<organism evidence="1 2">
    <name type="scientific">Variovorax dokdonensis</name>
    <dbReference type="NCBI Taxonomy" id="344883"/>
    <lineage>
        <taxon>Bacteria</taxon>
        <taxon>Pseudomonadati</taxon>
        <taxon>Pseudomonadota</taxon>
        <taxon>Betaproteobacteria</taxon>
        <taxon>Burkholderiales</taxon>
        <taxon>Comamonadaceae</taxon>
        <taxon>Variovorax</taxon>
    </lineage>
</organism>
<dbReference type="PANTHER" id="PTHR36423:SF2">
    <property type="entry name" value="AFR070WP"/>
    <property type="match status" value="1"/>
</dbReference>
<dbReference type="Pfam" id="PF08883">
    <property type="entry name" value="DOPA_dioxygen"/>
    <property type="match status" value="1"/>
</dbReference>
<evidence type="ECO:0000313" key="1">
    <source>
        <dbReference type="EMBL" id="MDM0047305.1"/>
    </source>
</evidence>
<comment type="caution">
    <text evidence="1">The sequence shown here is derived from an EMBL/GenBank/DDBJ whole genome shotgun (WGS) entry which is preliminary data.</text>
</comment>
<dbReference type="PIRSF" id="PIRSF028139">
    <property type="entry name" value="DOPA-diox_rel_Mll2280"/>
    <property type="match status" value="1"/>
</dbReference>
<accession>A0ABT7NHC5</accession>
<protein>
    <submittedName>
        <fullName evidence="1">DOPA 4,5-dioxygenase family protein</fullName>
    </submittedName>
</protein>
<sequence length="117" mass="13298">MVRRPENVYDRYHAHVYFGPETATLARLIWERAPAELPDGTPVGRFHEKPVGPHPHWSFQIAFDAAHFDEVIGWLASQRKGLDVLVHGDTGNDYADHTDHVMWLGDPAVLDLSVFRS</sequence>
<proteinExistence type="predicted"/>
<dbReference type="RefSeq" id="WP_286662429.1">
    <property type="nucleotide sequence ID" value="NZ_JASZYV010000007.1"/>
</dbReference>
<dbReference type="Proteomes" id="UP001174908">
    <property type="component" value="Unassembled WGS sequence"/>
</dbReference>
<keyword evidence="2" id="KW-1185">Reference proteome</keyword>
<dbReference type="SUPFAM" id="SSF143410">
    <property type="entry name" value="DOPA-like"/>
    <property type="match status" value="1"/>
</dbReference>